<reference evidence="1" key="1">
    <citation type="submission" date="2023-05" db="EMBL/GenBank/DDBJ databases">
        <title>Genome and transcriptome analyses reveal genes involved in the formation of fine ridges on petal epidermal cells in Hibiscus trionum.</title>
        <authorList>
            <person name="Koshimizu S."/>
            <person name="Masuda S."/>
            <person name="Ishii T."/>
            <person name="Shirasu K."/>
            <person name="Hoshino A."/>
            <person name="Arita M."/>
        </authorList>
    </citation>
    <scope>NUCLEOTIDE SEQUENCE</scope>
    <source>
        <strain evidence="1">Hamamatsu line</strain>
    </source>
</reference>
<evidence type="ECO:0000313" key="1">
    <source>
        <dbReference type="EMBL" id="GMI77033.1"/>
    </source>
</evidence>
<comment type="caution">
    <text evidence="1">The sequence shown here is derived from an EMBL/GenBank/DDBJ whole genome shotgun (WGS) entry which is preliminary data.</text>
</comment>
<protein>
    <recommendedName>
        <fullName evidence="3">Reverse transcriptase domain-containing protein</fullName>
    </recommendedName>
</protein>
<name>A0A9W7HHM1_HIBTR</name>
<proteinExistence type="predicted"/>
<keyword evidence="2" id="KW-1185">Reference proteome</keyword>
<sequence>MERLGHLISAYVQHGRCHPFCFARNGSPLSHLFFADDLILYARADIQQAQIINEILSYFGAHSGHRVSKPKTHIYFSPNSNLDLQQTISSYFGYQRVESLGKYLGIHVQHQRLKCADYDFIIDKVKIKLIGWKARSLFMAGRITYAKSVLSAIPIYFMQTFHLGF</sequence>
<dbReference type="OrthoDB" id="1434716at2759"/>
<organism evidence="1 2">
    <name type="scientific">Hibiscus trionum</name>
    <name type="common">Flower of an hour</name>
    <dbReference type="NCBI Taxonomy" id="183268"/>
    <lineage>
        <taxon>Eukaryota</taxon>
        <taxon>Viridiplantae</taxon>
        <taxon>Streptophyta</taxon>
        <taxon>Embryophyta</taxon>
        <taxon>Tracheophyta</taxon>
        <taxon>Spermatophyta</taxon>
        <taxon>Magnoliopsida</taxon>
        <taxon>eudicotyledons</taxon>
        <taxon>Gunneridae</taxon>
        <taxon>Pentapetalae</taxon>
        <taxon>rosids</taxon>
        <taxon>malvids</taxon>
        <taxon>Malvales</taxon>
        <taxon>Malvaceae</taxon>
        <taxon>Malvoideae</taxon>
        <taxon>Hibiscus</taxon>
    </lineage>
</organism>
<gene>
    <name evidence="1" type="ORF">HRI_001372600</name>
</gene>
<accession>A0A9W7HHM1</accession>
<evidence type="ECO:0008006" key="3">
    <source>
        <dbReference type="Google" id="ProtNLM"/>
    </source>
</evidence>
<evidence type="ECO:0000313" key="2">
    <source>
        <dbReference type="Proteomes" id="UP001165190"/>
    </source>
</evidence>
<dbReference type="EMBL" id="BSYR01000013">
    <property type="protein sequence ID" value="GMI77033.1"/>
    <property type="molecule type" value="Genomic_DNA"/>
</dbReference>
<dbReference type="Proteomes" id="UP001165190">
    <property type="component" value="Unassembled WGS sequence"/>
</dbReference>
<dbReference type="AlphaFoldDB" id="A0A9W7HHM1"/>
<dbReference type="PANTHER" id="PTHR33116:SF70">
    <property type="entry name" value="NON-LTR RETROELEMENT REVERSE TRANSCRIPTASE-LIKE PROTEIN"/>
    <property type="match status" value="1"/>
</dbReference>
<dbReference type="PANTHER" id="PTHR33116">
    <property type="entry name" value="REVERSE TRANSCRIPTASE ZINC-BINDING DOMAIN-CONTAINING PROTEIN-RELATED-RELATED"/>
    <property type="match status" value="1"/>
</dbReference>